<accession>A0A1M7MQ48</accession>
<evidence type="ECO:0000313" key="2">
    <source>
        <dbReference type="Proteomes" id="UP000184038"/>
    </source>
</evidence>
<dbReference type="OrthoDB" id="1681497at2"/>
<evidence type="ECO:0000313" key="1">
    <source>
        <dbReference type="EMBL" id="SHM93071.1"/>
    </source>
</evidence>
<dbReference type="EMBL" id="FRCP01000022">
    <property type="protein sequence ID" value="SHM93071.1"/>
    <property type="molecule type" value="Genomic_DNA"/>
</dbReference>
<name>A0A1M7MQ48_9FIRM</name>
<keyword evidence="2" id="KW-1185">Reference proteome</keyword>
<dbReference type="STRING" id="1120996.SAMN02746066_03955"/>
<dbReference type="AlphaFoldDB" id="A0A1M7MQ48"/>
<reference evidence="1 2" key="1">
    <citation type="submission" date="2016-11" db="EMBL/GenBank/DDBJ databases">
        <authorList>
            <person name="Jaros S."/>
            <person name="Januszkiewicz K."/>
            <person name="Wedrychowicz H."/>
        </authorList>
    </citation>
    <scope>NUCLEOTIDE SEQUENCE [LARGE SCALE GENOMIC DNA]</scope>
    <source>
        <strain evidence="1 2">DSM 15930</strain>
    </source>
</reference>
<protein>
    <submittedName>
        <fullName evidence="1">Uncharacterized protein</fullName>
    </submittedName>
</protein>
<dbReference type="Proteomes" id="UP000184038">
    <property type="component" value="Unassembled WGS sequence"/>
</dbReference>
<sequence length="148" mass="16896">MGILNSELNYDLVLTDLSKSCMSEEVCGTCSHNDCIIGYAKKCITQCFKEENTYVVNGAQQIPLTDFKVFDTEHLEEAIAHILKQCKSCKENHFDNCVINIIRNCYEIGLFGEIQNYEGSAFRYLNQIHNSHPEIANSIISFFHETED</sequence>
<organism evidence="1 2">
    <name type="scientific">Anaerosporobacter mobilis DSM 15930</name>
    <dbReference type="NCBI Taxonomy" id="1120996"/>
    <lineage>
        <taxon>Bacteria</taxon>
        <taxon>Bacillati</taxon>
        <taxon>Bacillota</taxon>
        <taxon>Clostridia</taxon>
        <taxon>Lachnospirales</taxon>
        <taxon>Lachnospiraceae</taxon>
        <taxon>Anaerosporobacter</taxon>
    </lineage>
</organism>
<dbReference type="RefSeq" id="WP_073290593.1">
    <property type="nucleotide sequence ID" value="NZ_FRCP01000022.1"/>
</dbReference>
<proteinExistence type="predicted"/>
<gene>
    <name evidence="1" type="ORF">SAMN02746066_03955</name>
</gene>